<name>A0A2X0PK22_9BASI</name>
<accession>A0A2X0PK22</accession>
<dbReference type="Pfam" id="PF00149">
    <property type="entry name" value="Metallophos"/>
    <property type="match status" value="1"/>
</dbReference>
<feature type="domain" description="Calcineurin-like phosphoesterase" evidence="1">
    <location>
        <begin position="98"/>
        <end position="182"/>
    </location>
</feature>
<dbReference type="EMBL" id="FQNC01000083">
    <property type="protein sequence ID" value="SGZ21336.1"/>
    <property type="molecule type" value="Genomic_DNA"/>
</dbReference>
<dbReference type="Proteomes" id="UP000249464">
    <property type="component" value="Unassembled WGS sequence"/>
</dbReference>
<evidence type="ECO:0000313" key="2">
    <source>
        <dbReference type="EMBL" id="SGZ21336.1"/>
    </source>
</evidence>
<protein>
    <submittedName>
        <fullName evidence="2">BQ5605_C021g09356 protein</fullName>
    </submittedName>
</protein>
<dbReference type="AlphaFoldDB" id="A0A2X0PK22"/>
<evidence type="ECO:0000259" key="1">
    <source>
        <dbReference type="Pfam" id="PF00149"/>
    </source>
</evidence>
<dbReference type="Gene3D" id="3.60.21.10">
    <property type="match status" value="1"/>
</dbReference>
<reference evidence="2 3" key="1">
    <citation type="submission" date="2016-11" db="EMBL/GenBank/DDBJ databases">
        <authorList>
            <person name="Jaros S."/>
            <person name="Januszkiewicz K."/>
            <person name="Wedrychowicz H."/>
        </authorList>
    </citation>
    <scope>NUCLEOTIDE SEQUENCE [LARGE SCALE GENOMIC DNA]</scope>
</reference>
<dbReference type="InterPro" id="IPR004843">
    <property type="entry name" value="Calcineurin-like_PHP"/>
</dbReference>
<dbReference type="PANTHER" id="PTHR46546">
    <property type="entry name" value="SHEWANELLA-LIKE PROTEIN PHOSPHATASE 1"/>
    <property type="match status" value="1"/>
</dbReference>
<dbReference type="PANTHER" id="PTHR46546:SF4">
    <property type="entry name" value="SHEWANELLA-LIKE PROTEIN PHOSPHATASE 1"/>
    <property type="match status" value="1"/>
</dbReference>
<organism evidence="2 3">
    <name type="scientific">Microbotryum silenes-dioicae</name>
    <dbReference type="NCBI Taxonomy" id="796604"/>
    <lineage>
        <taxon>Eukaryota</taxon>
        <taxon>Fungi</taxon>
        <taxon>Dikarya</taxon>
        <taxon>Basidiomycota</taxon>
        <taxon>Pucciniomycotina</taxon>
        <taxon>Microbotryomycetes</taxon>
        <taxon>Microbotryales</taxon>
        <taxon>Microbotryaceae</taxon>
        <taxon>Microbotryum</taxon>
    </lineage>
</organism>
<gene>
    <name evidence="2" type="primary">BQ5605_C021g09356</name>
    <name evidence="2" type="ORF">BQ5605_C021G09356</name>
</gene>
<dbReference type="SUPFAM" id="SSF56300">
    <property type="entry name" value="Metallo-dependent phosphatases"/>
    <property type="match status" value="1"/>
</dbReference>
<evidence type="ECO:0000313" key="3">
    <source>
        <dbReference type="Proteomes" id="UP000249464"/>
    </source>
</evidence>
<keyword evidence="3" id="KW-1185">Reference proteome</keyword>
<dbReference type="GO" id="GO:0016787">
    <property type="term" value="F:hydrolase activity"/>
    <property type="evidence" value="ECO:0007669"/>
    <property type="project" value="InterPro"/>
</dbReference>
<proteinExistence type="predicted"/>
<dbReference type="InterPro" id="IPR029052">
    <property type="entry name" value="Metallo-depent_PP-like"/>
</dbReference>
<sequence length="511" mass="57083">MAPLSFRRPLRPLLVLFLLSLIIYYQTRSTVSKREFLRASQSAASKVFPHNIVPPPKPKPRNMKWKAPPFQPLEPDFYTTSEHDGSGVVAGQAVYWRRIVAVGDVHGDLPHLTRILRHLDLLSLKNEWIGGRTILVQTGDIVDRGKDTIALYRFFDILRPQAERAGGALVNLLGNHELMNAMHDWRYVTPEVGLSRAPTAVSLLARAIWLIRPLTLNQDIASFGGERARLEAMTTGWIGKSWRANYSIIARVPLAPYGLPVPPSLSIEYAPPINGIPTSLKYAQDPPLPPLKGKGQQDPFSHAAIAFVHGGTIPEYLRSLSLKPGQTLVTKINEIGSSILESLVNDSISPLQLPPKSTDEQKIFWSEQGPMWNREYALHEDEDEICERAKRACDMLGVRRMVMGHTPDFEQVRERCEGRILLIDTGISRAYGGSLSALEIITTYTPQSPFPAPFIPGPLDEPITLDTPREVPDGPMSWLEKEVVKAIYVGERGRDQVVLAEEERYVELPGL</sequence>
<dbReference type="STRING" id="796604.A0A2X0PK22"/>